<dbReference type="InterPro" id="IPR001173">
    <property type="entry name" value="Glyco_trans_2-like"/>
</dbReference>
<dbReference type="PANTHER" id="PTHR43685">
    <property type="entry name" value="GLYCOSYLTRANSFERASE"/>
    <property type="match status" value="1"/>
</dbReference>
<dbReference type="InterPro" id="IPR029044">
    <property type="entry name" value="Nucleotide-diphossugar_trans"/>
</dbReference>
<sequence length="316" mass="36066">MNKVVTTYEKVLSLVIPTYNRGEYLDNQLAWAIKSVNNKWDKVELIVCDNASTDTTHAVCEKWGALLRDKIKVFRNEENVGLVGNCLLGLKRAAGKYVWLIGDDDPIADDAVSIVLNTINENPNLNLIHINHRCISGLDGSIVQSKFYNLDTDICTINAGAKELSNILQSHNTGGLMFITANVIERAKALDFIKNNPPEEKLLLVYPMFLNAGLASTGPFYLIAKCLIDCVYHTSSWMSELEYVQHVSIPKTLIKLHSKGISSKALRFCIDYQYKDLPTARDVFYRLRTDHGYWNKFHFKPWAYKWVLKNYLKWQL</sequence>
<dbReference type="Pfam" id="PF00535">
    <property type="entry name" value="Glycos_transf_2"/>
    <property type="match status" value="1"/>
</dbReference>
<dbReference type="GO" id="GO:0016740">
    <property type="term" value="F:transferase activity"/>
    <property type="evidence" value="ECO:0007669"/>
    <property type="project" value="UniProtKB-KW"/>
</dbReference>
<dbReference type="SUPFAM" id="SSF53448">
    <property type="entry name" value="Nucleotide-diphospho-sugar transferases"/>
    <property type="match status" value="1"/>
</dbReference>
<protein>
    <submittedName>
        <fullName evidence="2">Glycosyl transferase family 2</fullName>
    </submittedName>
</protein>
<organism evidence="2 3">
    <name type="scientific">Hymenobacter arizonensis</name>
    <name type="common">Siccationidurans arizonensis</name>
    <dbReference type="NCBI Taxonomy" id="1227077"/>
    <lineage>
        <taxon>Bacteria</taxon>
        <taxon>Pseudomonadati</taxon>
        <taxon>Bacteroidota</taxon>
        <taxon>Cytophagia</taxon>
        <taxon>Cytophagales</taxon>
        <taxon>Hymenobacteraceae</taxon>
        <taxon>Hymenobacter</taxon>
    </lineage>
</organism>
<reference evidence="3" key="1">
    <citation type="submission" date="2016-10" db="EMBL/GenBank/DDBJ databases">
        <authorList>
            <person name="Varghese N."/>
            <person name="Submissions S."/>
        </authorList>
    </citation>
    <scope>NUCLEOTIDE SEQUENCE [LARGE SCALE GENOMIC DNA]</scope>
    <source>
        <strain evidence="3">OR362-8,ATCC BAA-1266,JCM 13504</strain>
    </source>
</reference>
<feature type="domain" description="Glycosyltransferase 2-like" evidence="1">
    <location>
        <begin position="13"/>
        <end position="128"/>
    </location>
</feature>
<dbReference type="CDD" id="cd00761">
    <property type="entry name" value="Glyco_tranf_GTA_type"/>
    <property type="match status" value="1"/>
</dbReference>
<evidence type="ECO:0000313" key="3">
    <source>
        <dbReference type="Proteomes" id="UP000199029"/>
    </source>
</evidence>
<evidence type="ECO:0000259" key="1">
    <source>
        <dbReference type="Pfam" id="PF00535"/>
    </source>
</evidence>
<dbReference type="EMBL" id="FOXS01000016">
    <property type="protein sequence ID" value="SFQ84316.1"/>
    <property type="molecule type" value="Genomic_DNA"/>
</dbReference>
<dbReference type="RefSeq" id="WP_092679106.1">
    <property type="nucleotide sequence ID" value="NZ_FOXS01000016.1"/>
</dbReference>
<dbReference type="PANTHER" id="PTHR43685:SF2">
    <property type="entry name" value="GLYCOSYLTRANSFERASE 2-LIKE DOMAIN-CONTAINING PROTEIN"/>
    <property type="match status" value="1"/>
</dbReference>
<dbReference type="InterPro" id="IPR050834">
    <property type="entry name" value="Glycosyltransf_2"/>
</dbReference>
<name>A0A1I6BTR4_HYMAR</name>
<dbReference type="Gene3D" id="3.90.550.10">
    <property type="entry name" value="Spore Coat Polysaccharide Biosynthesis Protein SpsA, Chain A"/>
    <property type="match status" value="1"/>
</dbReference>
<evidence type="ECO:0000313" key="2">
    <source>
        <dbReference type="EMBL" id="SFQ84316.1"/>
    </source>
</evidence>
<keyword evidence="3" id="KW-1185">Reference proteome</keyword>
<accession>A0A1I6BTR4</accession>
<proteinExistence type="predicted"/>
<dbReference type="AlphaFoldDB" id="A0A1I6BTR4"/>
<dbReference type="STRING" id="1227077.SAMN04515668_5099"/>
<dbReference type="OrthoDB" id="9802649at2"/>
<gene>
    <name evidence="2" type="ORF">SAMN04515668_5099</name>
</gene>
<keyword evidence="2" id="KW-0808">Transferase</keyword>
<dbReference type="Proteomes" id="UP000199029">
    <property type="component" value="Unassembled WGS sequence"/>
</dbReference>